<evidence type="ECO:0000256" key="2">
    <source>
        <dbReference type="ARBA" id="ARBA00007430"/>
    </source>
</evidence>
<dbReference type="EMBL" id="PEZT01000010">
    <property type="protein sequence ID" value="PIS09406.1"/>
    <property type="molecule type" value="Genomic_DNA"/>
</dbReference>
<keyword evidence="6 7" id="KW-0472">Membrane</keyword>
<evidence type="ECO:0000256" key="5">
    <source>
        <dbReference type="ARBA" id="ARBA00022989"/>
    </source>
</evidence>
<dbReference type="GO" id="GO:0005886">
    <property type="term" value="C:plasma membrane"/>
    <property type="evidence" value="ECO:0007669"/>
    <property type="project" value="UniProtKB-SubCell"/>
</dbReference>
<comment type="similarity">
    <text evidence="2">Belongs to the polysaccharide synthase family.</text>
</comment>
<gene>
    <name evidence="8" type="ORF">COT75_01870</name>
</gene>
<keyword evidence="5 7" id="KW-1133">Transmembrane helix</keyword>
<proteinExistence type="inferred from homology"/>
<dbReference type="InterPro" id="IPR050833">
    <property type="entry name" value="Poly_Biosynth_Transport"/>
</dbReference>
<dbReference type="Proteomes" id="UP000230093">
    <property type="component" value="Unassembled WGS sequence"/>
</dbReference>
<sequence length="485" mass="55213">MDNFDLKSIKKRSIKSVLALSTRTVFLQLINFIGYFFITVFLGKKEFGLFILVSAMIDILAYFSDVGLAAALVQKKEEPTTKEIRSTFTIQQILVLLLLVLIFILSPLIKQFYNLDKAGMMLVYSFSLAFFLSSLKTIPSVLLERKLQFNKIIIPQFVETISFNLIIIILAWKGWGIKSYTLAVLARSFLGTAVLYFIAPWKIGLNFSFKVLKRLLKFGVPYQMNTFLAVVKDKFMILLLARIIGSEGVALVGWAEKWATMPLRYFLDNTIKVAFPSFARLQHDKEKLKIAIEKVLYFLSFLIIPSLTGIVIIAKPLIEIIPRYLKWQPALIPLFLYCFASAWGALAVFLTTIFNAIGRIKTTFKLMVLWTVLTWLFTPYLAVKFGFLGVAVGTVLVNLSSFIAIFIVKKYVKFNFSSQVLGPLSASLVMFVLISWLKKYLILNLATTIIIIIILSIFIYMGIIILVNKRKLKEEAGFLYKELKS</sequence>
<dbReference type="PANTHER" id="PTHR30250:SF10">
    <property type="entry name" value="LIPOPOLYSACCHARIDE BIOSYNTHESIS PROTEIN WZXC"/>
    <property type="match status" value="1"/>
</dbReference>
<dbReference type="SUPFAM" id="SSF103473">
    <property type="entry name" value="MFS general substrate transporter"/>
    <property type="match status" value="1"/>
</dbReference>
<protein>
    <submittedName>
        <fullName evidence="8">Uncharacterized protein</fullName>
    </submittedName>
</protein>
<evidence type="ECO:0000256" key="4">
    <source>
        <dbReference type="ARBA" id="ARBA00022692"/>
    </source>
</evidence>
<feature type="transmembrane region" description="Helical" evidence="7">
    <location>
        <begin position="184"/>
        <end position="205"/>
    </location>
</feature>
<accession>A0A2H0W9R4</accession>
<dbReference type="InterPro" id="IPR036259">
    <property type="entry name" value="MFS_trans_sf"/>
</dbReference>
<keyword evidence="3" id="KW-1003">Cell membrane</keyword>
<feature type="transmembrane region" description="Helical" evidence="7">
    <location>
        <begin position="388"/>
        <end position="408"/>
    </location>
</feature>
<feature type="transmembrane region" description="Helical" evidence="7">
    <location>
        <begin position="334"/>
        <end position="357"/>
    </location>
</feature>
<dbReference type="Pfam" id="PF13440">
    <property type="entry name" value="Polysacc_synt_3"/>
    <property type="match status" value="1"/>
</dbReference>
<feature type="transmembrane region" description="Helical" evidence="7">
    <location>
        <begin position="93"/>
        <end position="109"/>
    </location>
</feature>
<evidence type="ECO:0000256" key="7">
    <source>
        <dbReference type="SAM" id="Phobius"/>
    </source>
</evidence>
<evidence type="ECO:0000256" key="3">
    <source>
        <dbReference type="ARBA" id="ARBA00022475"/>
    </source>
</evidence>
<feature type="transmembrane region" description="Helical" evidence="7">
    <location>
        <begin position="443"/>
        <end position="467"/>
    </location>
</feature>
<feature type="transmembrane region" description="Helical" evidence="7">
    <location>
        <begin position="295"/>
        <end position="314"/>
    </location>
</feature>
<evidence type="ECO:0000256" key="1">
    <source>
        <dbReference type="ARBA" id="ARBA00004651"/>
    </source>
</evidence>
<feature type="transmembrane region" description="Helical" evidence="7">
    <location>
        <begin position="152"/>
        <end position="172"/>
    </location>
</feature>
<reference evidence="9" key="1">
    <citation type="submission" date="2017-09" db="EMBL/GenBank/DDBJ databases">
        <title>Depth-based differentiation of microbial function through sediment-hosted aquifers and enrichment of novel symbionts in the deep terrestrial subsurface.</title>
        <authorList>
            <person name="Probst A.J."/>
            <person name="Ladd B."/>
            <person name="Jarett J.K."/>
            <person name="Geller-Mcgrath D.E."/>
            <person name="Sieber C.M.K."/>
            <person name="Emerson J.B."/>
            <person name="Anantharaman K."/>
            <person name="Thomas B.C."/>
            <person name="Malmstrom R."/>
            <person name="Stieglmeier M."/>
            <person name="Klingl A."/>
            <person name="Woyke T."/>
            <person name="Ryan C.M."/>
            <person name="Banfield J.F."/>
        </authorList>
    </citation>
    <scope>NUCLEOTIDE SEQUENCE [LARGE SCALE GENOMIC DNA]</scope>
</reference>
<comment type="subcellular location">
    <subcellularLocation>
        <location evidence="1">Cell membrane</location>
        <topology evidence="1">Multi-pass membrane protein</topology>
    </subcellularLocation>
</comment>
<feature type="transmembrane region" description="Helical" evidence="7">
    <location>
        <begin position="49"/>
        <end position="73"/>
    </location>
</feature>
<evidence type="ECO:0000313" key="8">
    <source>
        <dbReference type="EMBL" id="PIS09406.1"/>
    </source>
</evidence>
<feature type="transmembrane region" description="Helical" evidence="7">
    <location>
        <begin position="121"/>
        <end position="143"/>
    </location>
</feature>
<feature type="transmembrane region" description="Helical" evidence="7">
    <location>
        <begin position="420"/>
        <end position="437"/>
    </location>
</feature>
<name>A0A2H0W9R4_9BACT</name>
<feature type="transmembrane region" description="Helical" evidence="7">
    <location>
        <begin position="364"/>
        <end position="382"/>
    </location>
</feature>
<evidence type="ECO:0000256" key="6">
    <source>
        <dbReference type="ARBA" id="ARBA00023136"/>
    </source>
</evidence>
<dbReference type="AlphaFoldDB" id="A0A2H0W9R4"/>
<feature type="transmembrane region" description="Helical" evidence="7">
    <location>
        <begin position="20"/>
        <end position="43"/>
    </location>
</feature>
<evidence type="ECO:0000313" key="9">
    <source>
        <dbReference type="Proteomes" id="UP000230093"/>
    </source>
</evidence>
<organism evidence="8 9">
    <name type="scientific">Candidatus Beckwithbacteria bacterium CG10_big_fil_rev_8_21_14_0_10_34_10</name>
    <dbReference type="NCBI Taxonomy" id="1974495"/>
    <lineage>
        <taxon>Bacteria</taxon>
        <taxon>Candidatus Beckwithiibacteriota</taxon>
    </lineage>
</organism>
<keyword evidence="4 7" id="KW-0812">Transmembrane</keyword>
<dbReference type="PANTHER" id="PTHR30250">
    <property type="entry name" value="PST FAMILY PREDICTED COLANIC ACID TRANSPORTER"/>
    <property type="match status" value="1"/>
</dbReference>
<comment type="caution">
    <text evidence="8">The sequence shown here is derived from an EMBL/GenBank/DDBJ whole genome shotgun (WGS) entry which is preliminary data.</text>
</comment>